<reference evidence="5" key="1">
    <citation type="submission" date="2016-10" db="EMBL/GenBank/DDBJ databases">
        <authorList>
            <person name="Varghese N."/>
            <person name="Submissions S."/>
        </authorList>
    </citation>
    <scope>NUCLEOTIDE SEQUENCE [LARGE SCALE GENOMIC DNA]</scope>
    <source>
        <strain evidence="5">CGMCC 1.3704</strain>
    </source>
</reference>
<proteinExistence type="predicted"/>
<evidence type="ECO:0000259" key="3">
    <source>
        <dbReference type="Pfam" id="PF00501"/>
    </source>
</evidence>
<dbReference type="Pfam" id="PF00501">
    <property type="entry name" value="AMP-binding"/>
    <property type="match status" value="1"/>
</dbReference>
<gene>
    <name evidence="4" type="ORF">SAMN04487936_109145</name>
</gene>
<name>A0A1I3XUZ3_HALDA</name>
<dbReference type="Gene3D" id="3.40.50.12780">
    <property type="entry name" value="N-terminal domain of ligase-like"/>
    <property type="match status" value="1"/>
</dbReference>
<dbReference type="GO" id="GO:0005524">
    <property type="term" value="F:ATP binding"/>
    <property type="evidence" value="ECO:0007669"/>
    <property type="project" value="UniProtKB-KW"/>
</dbReference>
<organism evidence="4 5">
    <name type="scientific">Halobacillus dabanensis</name>
    <dbReference type="NCBI Taxonomy" id="240302"/>
    <lineage>
        <taxon>Bacteria</taxon>
        <taxon>Bacillati</taxon>
        <taxon>Bacillota</taxon>
        <taxon>Bacilli</taxon>
        <taxon>Bacillales</taxon>
        <taxon>Bacillaceae</taxon>
        <taxon>Halobacillus</taxon>
    </lineage>
</organism>
<dbReference type="SUPFAM" id="SSF56801">
    <property type="entry name" value="Acetyl-CoA synthetase-like"/>
    <property type="match status" value="1"/>
</dbReference>
<dbReference type="InterPro" id="IPR000873">
    <property type="entry name" value="AMP-dep_synth/lig_dom"/>
</dbReference>
<dbReference type="AlphaFoldDB" id="A0A1I3XUZ3"/>
<dbReference type="PANTHER" id="PTHR43272">
    <property type="entry name" value="LONG-CHAIN-FATTY-ACID--COA LIGASE"/>
    <property type="match status" value="1"/>
</dbReference>
<evidence type="ECO:0000256" key="2">
    <source>
        <dbReference type="ARBA" id="ARBA00022840"/>
    </source>
</evidence>
<feature type="domain" description="AMP-dependent synthetase/ligase" evidence="3">
    <location>
        <begin position="12"/>
        <end position="429"/>
    </location>
</feature>
<dbReference type="InterPro" id="IPR042099">
    <property type="entry name" value="ANL_N_sf"/>
</dbReference>
<dbReference type="OrthoDB" id="9778383at2"/>
<dbReference type="GO" id="GO:0016020">
    <property type="term" value="C:membrane"/>
    <property type="evidence" value="ECO:0007669"/>
    <property type="project" value="TreeGrafter"/>
</dbReference>
<evidence type="ECO:0000313" key="5">
    <source>
        <dbReference type="Proteomes" id="UP000183557"/>
    </source>
</evidence>
<evidence type="ECO:0000313" key="4">
    <source>
        <dbReference type="EMBL" id="SFK23375.1"/>
    </source>
</evidence>
<dbReference type="RefSeq" id="WP_075037441.1">
    <property type="nucleotide sequence ID" value="NZ_FOSB01000009.1"/>
</dbReference>
<protein>
    <submittedName>
        <fullName evidence="4">Long-chain acyl-CoA synthetase</fullName>
    </submittedName>
</protein>
<dbReference type="Pfam" id="PF23562">
    <property type="entry name" value="AMP-binding_C_3"/>
    <property type="match status" value="1"/>
</dbReference>
<dbReference type="PANTHER" id="PTHR43272:SF33">
    <property type="entry name" value="AMP-BINDING DOMAIN-CONTAINING PROTEIN-RELATED"/>
    <property type="match status" value="1"/>
</dbReference>
<evidence type="ECO:0000256" key="1">
    <source>
        <dbReference type="ARBA" id="ARBA00022741"/>
    </source>
</evidence>
<dbReference type="EMBL" id="FOSB01000009">
    <property type="protein sequence ID" value="SFK23375.1"/>
    <property type="molecule type" value="Genomic_DNA"/>
</dbReference>
<keyword evidence="5" id="KW-1185">Reference proteome</keyword>
<keyword evidence="1" id="KW-0547">Nucleotide-binding</keyword>
<keyword evidence="2" id="KW-0067">ATP-binding</keyword>
<dbReference type="GO" id="GO:0004467">
    <property type="term" value="F:long-chain fatty acid-CoA ligase activity"/>
    <property type="evidence" value="ECO:0007669"/>
    <property type="project" value="TreeGrafter"/>
</dbReference>
<sequence>MTQRTLPHLLLEKAEKQGTRVAFRQKNLGIWKEWTWREYYKAVEALSLGLKDQFRIHPNDRVGIIGDNRPQWLIAELAAQSLGAIPIGIYQDAAVPQLVHYLQVSEPRLLVVEDQEQVDKLLEIIDLFPNIEAIIYYNEKGLRTYSHSKLFDIRDLHFRGGNLASEDPAYFEECIKQRKPMDLALISFTSGVTGEPKAATFTHTNIIQTATSINEVDLIQPEDDYLSFLSLAWICEQVMAVGLSLTRGLTINFPEEPSTVLNDLREIGPHIIQAPPRTFENIRTRFQVRINDSTRVKKKMYKLTKPTREKNAWLKLSNRSVSFSSRLSYYFGDLFMFSAIRDHLGLARLKRAYVTGGKLNEDAYAFFQGLGVNVKQTYGTVETTGYATIQRDEELTTVGVGKPLPGLSMGITSRGEIQAEGLQVFAGYLGEKATESFSTGDYGTVLADGEWKIAGRMDEKLALDSTDAIASSEIETELRKSSYLQEVVVFGEGRPYLTAMVTIHRNSVGRWAEKNQITYTNYRDLTTKPEVVQLIRDQVMEIIAPHPDDRKIKRFVILPEELQLAKGEMISTQKVVRHKVGENYKRFLAALYNDEGQFDTFARPISDQEDNGRGFDIPIITLERSQGVA</sequence>
<accession>A0A1I3XUZ3</accession>
<dbReference type="Proteomes" id="UP000183557">
    <property type="component" value="Unassembled WGS sequence"/>
</dbReference>